<dbReference type="STRING" id="200324.A0A2N5VTD0"/>
<feature type="region of interest" description="Disordered" evidence="1">
    <location>
        <begin position="378"/>
        <end position="405"/>
    </location>
</feature>
<reference evidence="2 3" key="1">
    <citation type="submission" date="2017-11" db="EMBL/GenBank/DDBJ databases">
        <title>De novo assembly and phasing of dikaryotic genomes from two isolates of Puccinia coronata f. sp. avenae, the causal agent of oat crown rust.</title>
        <authorList>
            <person name="Miller M.E."/>
            <person name="Zhang Y."/>
            <person name="Omidvar V."/>
            <person name="Sperschneider J."/>
            <person name="Schwessinger B."/>
            <person name="Raley C."/>
            <person name="Palmer J.M."/>
            <person name="Garnica D."/>
            <person name="Upadhyaya N."/>
            <person name="Rathjen J."/>
            <person name="Taylor J.M."/>
            <person name="Park R.F."/>
            <person name="Dodds P.N."/>
            <person name="Hirsch C.D."/>
            <person name="Kianian S.F."/>
            <person name="Figueroa M."/>
        </authorList>
    </citation>
    <scope>NUCLEOTIDE SEQUENCE [LARGE SCALE GENOMIC DNA]</scope>
    <source>
        <strain evidence="2">12NC29</strain>
    </source>
</reference>
<dbReference type="OrthoDB" id="3364670at2759"/>
<sequence length="405" mass="46776">MVISFTTILWLRKKYSAAKCRRHQAKGTLADLLQQVNPFASNGSHYTQQFFRDQWEQEVQYLDRITDEENERRTKLTKLLEKEEALKKLRQVLETKDWTTKAELIERIIDEINQTEVCQRELAGQLGILYSSNTTNINKEKSDLLIWSAKRELYAKAVDIKGVRQPIDESRTRGRRVGTKLKEKIFESIKKRKAAVLRIIVKYNDRYEAHLPYCGSRAPWAVSLHVREGIRTVHIIDRAEEELDLVAQELGRAMSWAVDFSSKLDTLASQIYNLPPDSEIEVTPTRVGTLDLQASHHVLKFELYLQLEIHHEMMRSWASDVEWLWSKTRGVGSFHAWFQRIGQLDAYLGSTRDAPEDEDPAPDSVELDEALQEQEFLDEADDGELAEDSNVNEMVGGDGWETDPD</sequence>
<comment type="caution">
    <text evidence="2">The sequence shown here is derived from an EMBL/GenBank/DDBJ whole genome shotgun (WGS) entry which is preliminary data.</text>
</comment>
<name>A0A2N5VTD0_9BASI</name>
<evidence type="ECO:0000313" key="3">
    <source>
        <dbReference type="Proteomes" id="UP000235388"/>
    </source>
</evidence>
<dbReference type="AlphaFoldDB" id="A0A2N5VTD0"/>
<gene>
    <name evidence="2" type="ORF">PCANC_07482</name>
</gene>
<dbReference type="PANTHER" id="PTHR33096:SF1">
    <property type="entry name" value="CXC1-LIKE CYSTEINE CLUSTER ASSOCIATED WITH KDZ TRANSPOSASES DOMAIN-CONTAINING PROTEIN"/>
    <property type="match status" value="1"/>
</dbReference>
<dbReference type="Proteomes" id="UP000235388">
    <property type="component" value="Unassembled WGS sequence"/>
</dbReference>
<proteinExistence type="predicted"/>
<accession>A0A2N5VTD0</accession>
<dbReference type="EMBL" id="PGCJ01000065">
    <property type="protein sequence ID" value="PLW53258.1"/>
    <property type="molecule type" value="Genomic_DNA"/>
</dbReference>
<protein>
    <submittedName>
        <fullName evidence="2">Uncharacterized protein</fullName>
    </submittedName>
</protein>
<keyword evidence="3" id="KW-1185">Reference proteome</keyword>
<organism evidence="2 3">
    <name type="scientific">Puccinia coronata f. sp. avenae</name>
    <dbReference type="NCBI Taxonomy" id="200324"/>
    <lineage>
        <taxon>Eukaryota</taxon>
        <taxon>Fungi</taxon>
        <taxon>Dikarya</taxon>
        <taxon>Basidiomycota</taxon>
        <taxon>Pucciniomycotina</taxon>
        <taxon>Pucciniomycetes</taxon>
        <taxon>Pucciniales</taxon>
        <taxon>Pucciniaceae</taxon>
        <taxon>Puccinia</taxon>
    </lineage>
</organism>
<dbReference type="PANTHER" id="PTHR33096">
    <property type="entry name" value="CXC2 DOMAIN-CONTAINING PROTEIN"/>
    <property type="match status" value="1"/>
</dbReference>
<feature type="compositionally biased region" description="Acidic residues" evidence="1">
    <location>
        <begin position="378"/>
        <end position="387"/>
    </location>
</feature>
<evidence type="ECO:0000313" key="2">
    <source>
        <dbReference type="EMBL" id="PLW53258.1"/>
    </source>
</evidence>
<evidence type="ECO:0000256" key="1">
    <source>
        <dbReference type="SAM" id="MobiDB-lite"/>
    </source>
</evidence>